<evidence type="ECO:0000256" key="2">
    <source>
        <dbReference type="SAM" id="MobiDB-lite"/>
    </source>
</evidence>
<sequence length="370" mass="41182">MVTPQLLSGNEACAIGGLRAGVRFFAGYPITPSTEIAEYLARELPRVGGTYIQMEDEIGSICCISGATAAGLKAMTATSGPGFSLMQEGIGYSVMAELPCVIVNVMRGGPATGSPTRSAQADVMQARHGTHGDHPMVVVCPWSVRECFDLMVMAVNTSERLRMPVVVLTDEIVGHMRERVELPKTPETWRPANPKRPPETYEHYGDETNYDSRIASFGEGYRIHLTGLVHRHDGFPSDDPEVIKWNLDRLHRKVRDNESWLWDLTFEDLGADTVIVCYGSTARSALAAKRQFERKTGRTVGFLRLRMVWPFPLRRLVSLLRSTRRVIVPEMNMGQLNRSVERAVSPDVPVIPVLRYDGEMLTPEEIIDAL</sequence>
<dbReference type="Proteomes" id="UP000885672">
    <property type="component" value="Unassembled WGS sequence"/>
</dbReference>
<accession>A0A7V0T7B1</accession>
<dbReference type="Pfam" id="PF17147">
    <property type="entry name" value="PFOR_II"/>
    <property type="match status" value="1"/>
</dbReference>
<dbReference type="InterPro" id="IPR033412">
    <property type="entry name" value="PFOR_II"/>
</dbReference>
<dbReference type="Pfam" id="PF01855">
    <property type="entry name" value="POR_N"/>
    <property type="match status" value="1"/>
</dbReference>
<protein>
    <submittedName>
        <fullName evidence="5">2-oxoacid:acceptor oxidoreductase subunit alpha</fullName>
    </submittedName>
</protein>
<dbReference type="Gene3D" id="3.40.50.970">
    <property type="match status" value="1"/>
</dbReference>
<keyword evidence="1" id="KW-0560">Oxidoreductase</keyword>
<dbReference type="PANTHER" id="PTHR43088:SF1">
    <property type="entry name" value="SUBUNIT OF PYRUVATE:FLAVODOXIN OXIDOREDUCTASE"/>
    <property type="match status" value="1"/>
</dbReference>
<dbReference type="InterPro" id="IPR002880">
    <property type="entry name" value="Pyrv_Fd/Flavodoxin_OxRdtase_N"/>
</dbReference>
<dbReference type="AlphaFoldDB" id="A0A7V0T7B1"/>
<evidence type="ECO:0000259" key="4">
    <source>
        <dbReference type="Pfam" id="PF17147"/>
    </source>
</evidence>
<dbReference type="SUPFAM" id="SSF52518">
    <property type="entry name" value="Thiamin diphosphate-binding fold (THDP-binding)"/>
    <property type="match status" value="1"/>
</dbReference>
<dbReference type="PANTHER" id="PTHR43088">
    <property type="entry name" value="SUBUNIT OF PYRUVATE:FLAVODOXIN OXIDOREDUCTASE-RELATED"/>
    <property type="match status" value="1"/>
</dbReference>
<feature type="domain" description="Pyruvate:ferredoxin oxidoreductase core" evidence="4">
    <location>
        <begin position="271"/>
        <end position="366"/>
    </location>
</feature>
<feature type="domain" description="Pyruvate flavodoxin/ferredoxin oxidoreductase pyrimidine binding" evidence="3">
    <location>
        <begin position="18"/>
        <end position="240"/>
    </location>
</feature>
<dbReference type="Gene3D" id="3.40.50.920">
    <property type="match status" value="1"/>
</dbReference>
<dbReference type="FunFam" id="3.40.50.970:FF:000022">
    <property type="entry name" value="2-oxoglutarate ferredoxin oxidoreductase alpha subunit"/>
    <property type="match status" value="1"/>
</dbReference>
<dbReference type="CDD" id="cd07034">
    <property type="entry name" value="TPP_PYR_PFOR_IOR-alpha_like"/>
    <property type="match status" value="1"/>
</dbReference>
<gene>
    <name evidence="5" type="ORF">ENN51_08445</name>
</gene>
<dbReference type="GO" id="GO:0016491">
    <property type="term" value="F:oxidoreductase activity"/>
    <property type="evidence" value="ECO:0007669"/>
    <property type="project" value="UniProtKB-KW"/>
</dbReference>
<dbReference type="InterPro" id="IPR009014">
    <property type="entry name" value="Transketo_C/PFOR_II"/>
</dbReference>
<comment type="caution">
    <text evidence="5">The sequence shown here is derived from an EMBL/GenBank/DDBJ whole genome shotgun (WGS) entry which is preliminary data.</text>
</comment>
<feature type="compositionally biased region" description="Basic and acidic residues" evidence="2">
    <location>
        <begin position="196"/>
        <end position="205"/>
    </location>
</feature>
<evidence type="ECO:0000259" key="3">
    <source>
        <dbReference type="Pfam" id="PF01855"/>
    </source>
</evidence>
<organism evidence="5">
    <name type="scientific">candidate division WOR-3 bacterium</name>
    <dbReference type="NCBI Taxonomy" id="2052148"/>
    <lineage>
        <taxon>Bacteria</taxon>
        <taxon>Bacteria division WOR-3</taxon>
    </lineage>
</organism>
<dbReference type="EMBL" id="DSBX01000325">
    <property type="protein sequence ID" value="HDR00294.1"/>
    <property type="molecule type" value="Genomic_DNA"/>
</dbReference>
<proteinExistence type="predicted"/>
<reference evidence="5" key="1">
    <citation type="journal article" date="2020" name="mSystems">
        <title>Genome- and Community-Level Interaction Insights into Carbon Utilization and Element Cycling Functions of Hydrothermarchaeota in Hydrothermal Sediment.</title>
        <authorList>
            <person name="Zhou Z."/>
            <person name="Liu Y."/>
            <person name="Xu W."/>
            <person name="Pan J."/>
            <person name="Luo Z.H."/>
            <person name="Li M."/>
        </authorList>
    </citation>
    <scope>NUCLEOTIDE SEQUENCE [LARGE SCALE GENOMIC DNA]</scope>
    <source>
        <strain evidence="5">SpSt-1182</strain>
    </source>
</reference>
<dbReference type="InterPro" id="IPR052368">
    <property type="entry name" value="2-oxoacid_oxidoreductase"/>
</dbReference>
<dbReference type="SUPFAM" id="SSF52922">
    <property type="entry name" value="TK C-terminal domain-like"/>
    <property type="match status" value="1"/>
</dbReference>
<evidence type="ECO:0000256" key="1">
    <source>
        <dbReference type="ARBA" id="ARBA00023002"/>
    </source>
</evidence>
<evidence type="ECO:0000313" key="5">
    <source>
        <dbReference type="EMBL" id="HDR00294.1"/>
    </source>
</evidence>
<dbReference type="NCBIfam" id="NF006412">
    <property type="entry name" value="PRK08659.1"/>
    <property type="match status" value="1"/>
</dbReference>
<feature type="region of interest" description="Disordered" evidence="2">
    <location>
        <begin position="186"/>
        <end position="205"/>
    </location>
</feature>
<dbReference type="InterPro" id="IPR029061">
    <property type="entry name" value="THDP-binding"/>
</dbReference>
<name>A0A7V0T7B1_UNCW3</name>